<dbReference type="STRING" id="71784.A0A1Y2BMA5"/>
<sequence>MTSSPLRPIRHTSTYLALKINSALCDVAANVTKDLSLAQRQRESEEKKGGVGAAAQKRLQDAEKRVKEAHERKVRLEEYMAQGFDTVLVHRVRDADPLIRTDCLKELGVWVKKYPSAYIDSAHLSYLVRGCNDPNAHARLETVKAFVALFSKDNFIDSARTDAMRLGPRLVEMALRDVDTSVRINALTAITLIDKTGILRDGQDGQRRRAQVARLLFDQEPRVRKAAAGFVIGMWEEGEEELKLKWDGVRGNAKKRAGKITDEQMLGYLEWKAFASILVQTADSLDAADDPSTSKQATLLTSPIQSTDRASAAVEALYAEVESLQQWQGLVEYLLLDHSTADKDLWLLDEAEENFMLQILIACIKRQDKEDDEDEKTKVLINILPRLFTKHQTDVTRMAGILSIPEKMKLELYLDMRMGAAYDKLWDDISAQFLKQTDQIVLTAAIRAINYLATNQAMATANSAKMVELQDNLFASLRDAIGGEEVSTMTLDEDQLAQLEAVLLRMVLLARSRDLTEVMEDDDQQSSGWDIVCTFAERGEVGYKEEAKMVEYAILLIFLHMTWLFKRFSGDENAVSAEKEKLSERRSRAIEVFQRLSLKDRTNATEAVRRQAFISFVNLHVLFSSRSQAPAAKACPLLIADEVQHRLGGAFQAAVERYASDLEDSGAAAEDELDESLKRAQDDLLFLQLVSVFVGAIRCGVLDVEHAKEPLAQYGRFDSTYDAIVRKLVDVLRDEGIYNKQADTEQHVASSALQTSFVTFLDSDADEPVATSSLARLIASAFIIHGTHFTVLRQIHPDDASDLHATLLEFLSRKLAGLVKQELATNNRDAKARIAKKRAQSLTLFKVLVPLLGSITGQGALKLKARMEEAVKNAGLEVNANKAWDAYRLYEKRLLNIAGRDPNVKLASAKVVEEGERGLGRTNGGAASTIGDDTDRDEDDEAAANGNGIGRERTRSLTFSPPPQAVPAKRAAPVNADDIDDDVALPELDVDTDLARAMDVDNFNFDLEFRETRKERSVSVEPTVKRRRTVKKR</sequence>
<dbReference type="InterPro" id="IPR016024">
    <property type="entry name" value="ARM-type_fold"/>
</dbReference>
<dbReference type="Gene3D" id="1.25.10.10">
    <property type="entry name" value="Leucine-rich Repeat Variant"/>
    <property type="match status" value="1"/>
</dbReference>
<name>A0A1Y2BMA5_9TREE</name>
<feature type="compositionally biased region" description="Basic and acidic residues" evidence="1">
    <location>
        <begin position="40"/>
        <end position="49"/>
    </location>
</feature>
<dbReference type="Proteomes" id="UP000193986">
    <property type="component" value="Unassembled WGS sequence"/>
</dbReference>
<evidence type="ECO:0000313" key="4">
    <source>
        <dbReference type="Proteomes" id="UP000193986"/>
    </source>
</evidence>
<dbReference type="FunCoup" id="A0A1Y2BMA5">
    <property type="interactions" value="237"/>
</dbReference>
<dbReference type="Pfam" id="PF24571">
    <property type="entry name" value="HEAT_SCC3-SA"/>
    <property type="match status" value="1"/>
</dbReference>
<dbReference type="InParanoid" id="A0A1Y2BMA5"/>
<dbReference type="PANTHER" id="PTHR11199:SF0">
    <property type="entry name" value="LD34181P-RELATED"/>
    <property type="match status" value="1"/>
</dbReference>
<feature type="region of interest" description="Disordered" evidence="1">
    <location>
        <begin position="1014"/>
        <end position="1033"/>
    </location>
</feature>
<feature type="region of interest" description="Disordered" evidence="1">
    <location>
        <begin position="915"/>
        <end position="974"/>
    </location>
</feature>
<dbReference type="SUPFAM" id="SSF48371">
    <property type="entry name" value="ARM repeat"/>
    <property type="match status" value="1"/>
</dbReference>
<organism evidence="3 4">
    <name type="scientific">Naematelia encephala</name>
    <dbReference type="NCBI Taxonomy" id="71784"/>
    <lineage>
        <taxon>Eukaryota</taxon>
        <taxon>Fungi</taxon>
        <taxon>Dikarya</taxon>
        <taxon>Basidiomycota</taxon>
        <taxon>Agaricomycotina</taxon>
        <taxon>Tremellomycetes</taxon>
        <taxon>Tremellales</taxon>
        <taxon>Naemateliaceae</taxon>
        <taxon>Naematelia</taxon>
    </lineage>
</organism>
<feature type="region of interest" description="Disordered" evidence="1">
    <location>
        <begin position="40"/>
        <end position="62"/>
    </location>
</feature>
<dbReference type="EMBL" id="MCFC01000001">
    <property type="protein sequence ID" value="ORY35894.1"/>
    <property type="molecule type" value="Genomic_DNA"/>
</dbReference>
<dbReference type="GO" id="GO:0000785">
    <property type="term" value="C:chromatin"/>
    <property type="evidence" value="ECO:0007669"/>
    <property type="project" value="TreeGrafter"/>
</dbReference>
<evidence type="ECO:0000313" key="3">
    <source>
        <dbReference type="EMBL" id="ORY35894.1"/>
    </source>
</evidence>
<dbReference type="GO" id="GO:0005634">
    <property type="term" value="C:nucleus"/>
    <property type="evidence" value="ECO:0007669"/>
    <property type="project" value="TreeGrafter"/>
</dbReference>
<protein>
    <recommendedName>
        <fullName evidence="2">SCD domain-containing protein</fullName>
    </recommendedName>
</protein>
<dbReference type="InterPro" id="IPR039662">
    <property type="entry name" value="Cohesin_Scc3/SA"/>
</dbReference>
<dbReference type="PANTHER" id="PTHR11199">
    <property type="entry name" value="STROMAL ANTIGEN"/>
    <property type="match status" value="1"/>
</dbReference>
<dbReference type="GO" id="GO:0007062">
    <property type="term" value="P:sister chromatid cohesion"/>
    <property type="evidence" value="ECO:0007669"/>
    <property type="project" value="UniProtKB-ARBA"/>
</dbReference>
<dbReference type="InterPro" id="IPR056396">
    <property type="entry name" value="HEAT_SCC3-SA"/>
</dbReference>
<dbReference type="OrthoDB" id="498590at2759"/>
<dbReference type="GO" id="GO:0003682">
    <property type="term" value="F:chromatin binding"/>
    <property type="evidence" value="ECO:0007669"/>
    <property type="project" value="TreeGrafter"/>
</dbReference>
<dbReference type="InterPro" id="IPR011989">
    <property type="entry name" value="ARM-like"/>
</dbReference>
<dbReference type="GO" id="GO:0008278">
    <property type="term" value="C:cohesin complex"/>
    <property type="evidence" value="ECO:0007669"/>
    <property type="project" value="TreeGrafter"/>
</dbReference>
<gene>
    <name evidence="3" type="ORF">BCR39DRAFT_512886</name>
</gene>
<accession>A0A1Y2BMA5</accession>
<dbReference type="AlphaFoldDB" id="A0A1Y2BMA5"/>
<dbReference type="InterPro" id="IPR020839">
    <property type="entry name" value="SCD"/>
</dbReference>
<reference evidence="3 4" key="1">
    <citation type="submission" date="2016-07" db="EMBL/GenBank/DDBJ databases">
        <title>Pervasive Adenine N6-methylation of Active Genes in Fungi.</title>
        <authorList>
            <consortium name="DOE Joint Genome Institute"/>
            <person name="Mondo S.J."/>
            <person name="Dannebaum R.O."/>
            <person name="Kuo R.C."/>
            <person name="Labutti K."/>
            <person name="Haridas S."/>
            <person name="Kuo A."/>
            <person name="Salamov A."/>
            <person name="Ahrendt S.R."/>
            <person name="Lipzen A."/>
            <person name="Sullivan W."/>
            <person name="Andreopoulos W.B."/>
            <person name="Clum A."/>
            <person name="Lindquist E."/>
            <person name="Daum C."/>
            <person name="Ramamoorthy G.K."/>
            <person name="Gryganskyi A."/>
            <person name="Culley D."/>
            <person name="Magnuson J.K."/>
            <person name="James T.Y."/>
            <person name="O'Malley M.A."/>
            <person name="Stajich J.E."/>
            <person name="Spatafora J.W."/>
            <person name="Visel A."/>
            <person name="Grigoriev I.V."/>
        </authorList>
    </citation>
    <scope>NUCLEOTIDE SEQUENCE [LARGE SCALE GENOMIC DNA]</scope>
    <source>
        <strain evidence="3 4">68-887.2</strain>
    </source>
</reference>
<evidence type="ECO:0000256" key="1">
    <source>
        <dbReference type="SAM" id="MobiDB-lite"/>
    </source>
</evidence>
<dbReference type="Pfam" id="PF08514">
    <property type="entry name" value="STAG"/>
    <property type="match status" value="1"/>
</dbReference>
<keyword evidence="4" id="KW-1185">Reference proteome</keyword>
<evidence type="ECO:0000259" key="2">
    <source>
        <dbReference type="PROSITE" id="PS51425"/>
    </source>
</evidence>
<proteinExistence type="predicted"/>
<feature type="compositionally biased region" description="Acidic residues" evidence="1">
    <location>
        <begin position="932"/>
        <end position="942"/>
    </location>
</feature>
<feature type="domain" description="SCD" evidence="2">
    <location>
        <begin position="88"/>
        <end position="173"/>
    </location>
</feature>
<dbReference type="InterPro" id="IPR013721">
    <property type="entry name" value="STAG"/>
</dbReference>
<comment type="caution">
    <text evidence="3">The sequence shown here is derived from an EMBL/GenBank/DDBJ whole genome shotgun (WGS) entry which is preliminary data.</text>
</comment>
<dbReference type="Pfam" id="PF21581">
    <property type="entry name" value="SCD"/>
    <property type="match status" value="1"/>
</dbReference>
<dbReference type="PROSITE" id="PS51425">
    <property type="entry name" value="SCD"/>
    <property type="match status" value="1"/>
</dbReference>